<dbReference type="EMBL" id="BAABBA010000002">
    <property type="protein sequence ID" value="GAA4286066.1"/>
    <property type="molecule type" value="Genomic_DNA"/>
</dbReference>
<evidence type="ECO:0000256" key="1">
    <source>
        <dbReference type="SAM" id="MobiDB-lite"/>
    </source>
</evidence>
<dbReference type="InterPro" id="IPR006047">
    <property type="entry name" value="GH13_cat_dom"/>
</dbReference>
<sequence>MSEARHDTDPAAAHHPGPAGAHLPGPGRRLPVSTYRLQLGPDLTFADAEAALPYLDALGVTDLYLSPVLQAAPGSTHGYDVVDHSRISEVMGGRAGLERLAAAAHARGMGVVVDVVPNHMAVPTPVWHNRALWSLLRLGAASPYAAWFDVDLEDGDGLLMPVLGSRIGDVLASGELVLDRLVVPTEPDAGEQAVLRYYDHVFPVRPETEQLPLAELVERQHYRLAYWRVADEELNYRRFFDVGTLAAVRVEDAQVFEATHALLLELFDAGVIDAFRIDHPDGLADPRGYLRRLHEATGGAWVAAEKILEGDEELPEDWPVAGTTGYDAAWRLHALQVDPAGAVPLAGLMQELTGDPANLPAMIETAKRQIVSTSLYAETDRLARLLADICHDDIRLRDHTYRSLLDCVVELVVAFPRYRAYVVPGEDAPGAAERLFHEAAEVARAHLEPDRHDTLDVVVDLLLGREVGSAGRTHEGRRAELMVRFPQVCGAVMAKGVEDTAYYRWTHLLSLCEVGGAPDRFGIDPDELHGWAERTVTAWPATMTAGSTHDTKRGEDVRSRIGVLASHADAWAELVRGLRAATADLRPADLDGRTENLLWQTLAGTWTEDGPISAERLQAYLLKAAREQKSWTTWTAPDEAREAAMNRYAAALLEHPDVVAGFTAWVERTGPAVRRSVLGTKLLQLAVPGVADVYQGSEITQTSLVDPDNRRPVDLAALAATLSELDSGRAPSGLDEEKLLLTAAALRLRRAHPEAFVGAEAGYEPLPTTTGHAVALARTDPSGPRVVAVATRLVGDSAPARAHADATVVLPDGTWRDVLTSATYGGPARLGDLLATYPVALLERA</sequence>
<evidence type="ECO:0000259" key="2">
    <source>
        <dbReference type="SMART" id="SM00642"/>
    </source>
</evidence>
<name>A0ABP8EPW8_9MICO</name>
<keyword evidence="4" id="KW-1185">Reference proteome</keyword>
<dbReference type="Gene3D" id="3.20.20.80">
    <property type="entry name" value="Glycosidases"/>
    <property type="match status" value="1"/>
</dbReference>
<feature type="compositionally biased region" description="Low complexity" evidence="1">
    <location>
        <begin position="10"/>
        <end position="27"/>
    </location>
</feature>
<dbReference type="Proteomes" id="UP001499841">
    <property type="component" value="Unassembled WGS sequence"/>
</dbReference>
<dbReference type="InterPro" id="IPR017853">
    <property type="entry name" value="GH"/>
</dbReference>
<reference evidence="4" key="1">
    <citation type="journal article" date="2019" name="Int. J. Syst. Evol. Microbiol.">
        <title>The Global Catalogue of Microorganisms (GCM) 10K type strain sequencing project: providing services to taxonomists for standard genome sequencing and annotation.</title>
        <authorList>
            <consortium name="The Broad Institute Genomics Platform"/>
            <consortium name="The Broad Institute Genome Sequencing Center for Infectious Disease"/>
            <person name="Wu L."/>
            <person name="Ma J."/>
        </authorList>
    </citation>
    <scope>NUCLEOTIDE SEQUENCE [LARGE SCALE GENOMIC DNA]</scope>
    <source>
        <strain evidence="4">JCM 17459</strain>
    </source>
</reference>
<organism evidence="3 4">
    <name type="scientific">Georgenia daeguensis</name>
    <dbReference type="NCBI Taxonomy" id="908355"/>
    <lineage>
        <taxon>Bacteria</taxon>
        <taxon>Bacillati</taxon>
        <taxon>Actinomycetota</taxon>
        <taxon>Actinomycetes</taxon>
        <taxon>Micrococcales</taxon>
        <taxon>Bogoriellaceae</taxon>
        <taxon>Georgenia</taxon>
    </lineage>
</organism>
<evidence type="ECO:0000313" key="3">
    <source>
        <dbReference type="EMBL" id="GAA4286066.1"/>
    </source>
</evidence>
<dbReference type="CDD" id="cd11336">
    <property type="entry name" value="AmyAc_MTSase"/>
    <property type="match status" value="1"/>
</dbReference>
<dbReference type="RefSeq" id="WP_345037134.1">
    <property type="nucleotide sequence ID" value="NZ_BAABBA010000002.1"/>
</dbReference>
<dbReference type="NCBIfam" id="TIGR02401">
    <property type="entry name" value="trehalose_TreY"/>
    <property type="match status" value="1"/>
</dbReference>
<dbReference type="PANTHER" id="PTHR10357:SF216">
    <property type="entry name" value="MALTOOLIGOSYL TREHALOSE SYNTHASE-RELATED"/>
    <property type="match status" value="1"/>
</dbReference>
<protein>
    <submittedName>
        <fullName evidence="3">Malto-oligosyltrehalose synthase</fullName>
    </submittedName>
</protein>
<evidence type="ECO:0000313" key="4">
    <source>
        <dbReference type="Proteomes" id="UP001499841"/>
    </source>
</evidence>
<proteinExistence type="predicted"/>
<gene>
    <name evidence="3" type="primary">treY</name>
    <name evidence="3" type="ORF">GCM10022262_04250</name>
</gene>
<dbReference type="Pfam" id="PF00128">
    <property type="entry name" value="Alpha-amylase"/>
    <property type="match status" value="1"/>
</dbReference>
<dbReference type="SUPFAM" id="SSF51445">
    <property type="entry name" value="(Trans)glycosidases"/>
    <property type="match status" value="1"/>
</dbReference>
<dbReference type="Gene3D" id="3.30.1590.10">
    <property type="entry name" value="Maltooligosyl trehalose synthase, domain 2"/>
    <property type="match status" value="1"/>
</dbReference>
<dbReference type="InterPro" id="IPR013797">
    <property type="entry name" value="Maltooligo_trehalose_synth_4"/>
</dbReference>
<dbReference type="SMART" id="SM00642">
    <property type="entry name" value="Aamy"/>
    <property type="match status" value="1"/>
</dbReference>
<accession>A0ABP8EPW8</accession>
<dbReference type="Gene3D" id="1.10.150.200">
    <property type="entry name" value="Maltooligosyl trehalose synthase, domain 3"/>
    <property type="match status" value="1"/>
</dbReference>
<dbReference type="InterPro" id="IPR012767">
    <property type="entry name" value="Trehalose_TreY"/>
</dbReference>
<comment type="caution">
    <text evidence="3">The sequence shown here is derived from an EMBL/GenBank/DDBJ whole genome shotgun (WGS) entry which is preliminary data.</text>
</comment>
<feature type="region of interest" description="Disordered" evidence="1">
    <location>
        <begin position="1"/>
        <end position="27"/>
    </location>
</feature>
<dbReference type="Gene3D" id="1.10.10.470">
    <property type="entry name" value="Maltooligosyl trehalose synthase, domain 4"/>
    <property type="match status" value="1"/>
</dbReference>
<feature type="domain" description="Glycosyl hydrolase family 13 catalytic" evidence="2">
    <location>
        <begin position="31"/>
        <end position="729"/>
    </location>
</feature>
<dbReference type="PANTHER" id="PTHR10357">
    <property type="entry name" value="ALPHA-AMYLASE FAMILY MEMBER"/>
    <property type="match status" value="1"/>
</dbReference>